<accession>A0A9P0KU72</accession>
<proteinExistence type="predicted"/>
<dbReference type="InterPro" id="IPR007110">
    <property type="entry name" value="Ig-like_dom"/>
</dbReference>
<protein>
    <recommendedName>
        <fullName evidence="2">Ig-like domain-containing protein</fullName>
    </recommendedName>
</protein>
<dbReference type="Gene3D" id="2.60.40.10">
    <property type="entry name" value="Immunoglobulins"/>
    <property type="match status" value="1"/>
</dbReference>
<dbReference type="InterPro" id="IPR013162">
    <property type="entry name" value="CD80_C2-set"/>
</dbReference>
<dbReference type="Proteomes" id="UP001152888">
    <property type="component" value="Unassembled WGS sequence"/>
</dbReference>
<dbReference type="AlphaFoldDB" id="A0A9P0KU72"/>
<name>A0A9P0KU72_ACAOB</name>
<dbReference type="SUPFAM" id="SSF48726">
    <property type="entry name" value="Immunoglobulin"/>
    <property type="match status" value="1"/>
</dbReference>
<keyword evidence="4" id="KW-1185">Reference proteome</keyword>
<dbReference type="PANTHER" id="PTHR21261">
    <property type="entry name" value="BEAT PROTEIN"/>
    <property type="match status" value="1"/>
</dbReference>
<dbReference type="InterPro" id="IPR013783">
    <property type="entry name" value="Ig-like_fold"/>
</dbReference>
<reference evidence="3" key="1">
    <citation type="submission" date="2022-03" db="EMBL/GenBank/DDBJ databases">
        <authorList>
            <person name="Sayadi A."/>
        </authorList>
    </citation>
    <scope>NUCLEOTIDE SEQUENCE</scope>
</reference>
<evidence type="ECO:0000256" key="1">
    <source>
        <dbReference type="ARBA" id="ARBA00023157"/>
    </source>
</evidence>
<dbReference type="EMBL" id="CAKOFQ010006859">
    <property type="protein sequence ID" value="CAH1977467.1"/>
    <property type="molecule type" value="Genomic_DNA"/>
</dbReference>
<comment type="caution">
    <text evidence="3">The sequence shown here is derived from an EMBL/GenBank/DDBJ whole genome shotgun (WGS) entry which is preliminary data.</text>
</comment>
<organism evidence="3 4">
    <name type="scientific">Acanthoscelides obtectus</name>
    <name type="common">Bean weevil</name>
    <name type="synonym">Bruchus obtectus</name>
    <dbReference type="NCBI Taxonomy" id="200917"/>
    <lineage>
        <taxon>Eukaryota</taxon>
        <taxon>Metazoa</taxon>
        <taxon>Ecdysozoa</taxon>
        <taxon>Arthropoda</taxon>
        <taxon>Hexapoda</taxon>
        <taxon>Insecta</taxon>
        <taxon>Pterygota</taxon>
        <taxon>Neoptera</taxon>
        <taxon>Endopterygota</taxon>
        <taxon>Coleoptera</taxon>
        <taxon>Polyphaga</taxon>
        <taxon>Cucujiformia</taxon>
        <taxon>Chrysomeloidea</taxon>
        <taxon>Chrysomelidae</taxon>
        <taxon>Bruchinae</taxon>
        <taxon>Bruchini</taxon>
        <taxon>Acanthoscelides</taxon>
    </lineage>
</organism>
<evidence type="ECO:0000259" key="2">
    <source>
        <dbReference type="PROSITE" id="PS50835"/>
    </source>
</evidence>
<evidence type="ECO:0000313" key="3">
    <source>
        <dbReference type="EMBL" id="CAH1977467.1"/>
    </source>
</evidence>
<dbReference type="PROSITE" id="PS50835">
    <property type="entry name" value="IG_LIKE"/>
    <property type="match status" value="1"/>
</dbReference>
<dbReference type="PANTHER" id="PTHR21261:SF17">
    <property type="entry name" value="BEAT VI"/>
    <property type="match status" value="1"/>
</dbReference>
<dbReference type="OrthoDB" id="6343941at2759"/>
<evidence type="ECO:0000313" key="4">
    <source>
        <dbReference type="Proteomes" id="UP001152888"/>
    </source>
</evidence>
<dbReference type="Pfam" id="PF08205">
    <property type="entry name" value="C2-set_2"/>
    <property type="match status" value="1"/>
</dbReference>
<dbReference type="InterPro" id="IPR036179">
    <property type="entry name" value="Ig-like_dom_sf"/>
</dbReference>
<sequence>MHHHMIQAKIIVKRQSIFIYFTDTPMDDPVMTVDKEVAEVGSVVRGNCSAPASYPPANVTWYLNGRRIPERSQKFLPPSETHNAVPSVSVRRTPLVTFSRLELEVDTETFHNGKARLSCVANIFHLYKREKDVILEEERPRPRPSSVLGIRDVMGGCHS</sequence>
<feature type="domain" description="Ig-like" evidence="2">
    <location>
        <begin position="29"/>
        <end position="122"/>
    </location>
</feature>
<keyword evidence="1" id="KW-1015">Disulfide bond</keyword>
<gene>
    <name evidence="3" type="ORF">ACAOBT_LOCUS12677</name>
</gene>